<evidence type="ECO:0000313" key="8">
    <source>
        <dbReference type="EMBL" id="CAD6253687.1"/>
    </source>
</evidence>
<evidence type="ECO:0000256" key="6">
    <source>
        <dbReference type="SAM" id="MobiDB-lite"/>
    </source>
</evidence>
<keyword evidence="5" id="KW-0175">Coiled coil</keyword>
<evidence type="ECO:0000313" key="9">
    <source>
        <dbReference type="Proteomes" id="UP000604825"/>
    </source>
</evidence>
<dbReference type="Pfam" id="PF13920">
    <property type="entry name" value="zf-C3HC4_3"/>
    <property type="match status" value="1"/>
</dbReference>
<feature type="coiled-coil region" evidence="5">
    <location>
        <begin position="193"/>
        <end position="220"/>
    </location>
</feature>
<reference evidence="8" key="1">
    <citation type="submission" date="2020-10" db="EMBL/GenBank/DDBJ databases">
        <authorList>
            <person name="Han B."/>
            <person name="Lu T."/>
            <person name="Zhao Q."/>
            <person name="Huang X."/>
            <person name="Zhao Y."/>
        </authorList>
    </citation>
    <scope>NUCLEOTIDE SEQUENCE</scope>
</reference>
<dbReference type="PANTHER" id="PTHR42647">
    <property type="entry name" value="SBP (S-RIBONUCLEASE BINDING PROTEIN) FAMILY PROTEIN"/>
    <property type="match status" value="1"/>
</dbReference>
<dbReference type="InterPro" id="IPR013083">
    <property type="entry name" value="Znf_RING/FYVE/PHD"/>
</dbReference>
<feature type="region of interest" description="Disordered" evidence="6">
    <location>
        <begin position="55"/>
        <end position="79"/>
    </location>
</feature>
<feature type="domain" description="RING-type" evidence="7">
    <location>
        <begin position="306"/>
        <end position="340"/>
    </location>
</feature>
<dbReference type="AlphaFoldDB" id="A0A811Q3Q2"/>
<gene>
    <name evidence="8" type="ORF">NCGR_LOCUS37311</name>
</gene>
<dbReference type="Proteomes" id="UP000604825">
    <property type="component" value="Unassembled WGS sequence"/>
</dbReference>
<dbReference type="OrthoDB" id="1711136at2759"/>
<evidence type="ECO:0000256" key="3">
    <source>
        <dbReference type="ARBA" id="ARBA00022833"/>
    </source>
</evidence>
<dbReference type="Gene3D" id="3.30.40.10">
    <property type="entry name" value="Zinc/RING finger domain, C3HC4 (zinc finger)"/>
    <property type="match status" value="1"/>
</dbReference>
<evidence type="ECO:0000256" key="4">
    <source>
        <dbReference type="PROSITE-ProRule" id="PRU00175"/>
    </source>
</evidence>
<dbReference type="PROSITE" id="PS50089">
    <property type="entry name" value="ZF_RING_2"/>
    <property type="match status" value="1"/>
</dbReference>
<keyword evidence="9" id="KW-1185">Reference proteome</keyword>
<evidence type="ECO:0000256" key="5">
    <source>
        <dbReference type="SAM" id="Coils"/>
    </source>
</evidence>
<evidence type="ECO:0000256" key="2">
    <source>
        <dbReference type="ARBA" id="ARBA00022771"/>
    </source>
</evidence>
<keyword evidence="1" id="KW-0479">Metal-binding</keyword>
<name>A0A811Q3Q2_9POAL</name>
<keyword evidence="3" id="KW-0862">Zinc</keyword>
<protein>
    <recommendedName>
        <fullName evidence="7">RING-type domain-containing protein</fullName>
    </recommendedName>
</protein>
<organism evidence="8 9">
    <name type="scientific">Miscanthus lutarioriparius</name>
    <dbReference type="NCBI Taxonomy" id="422564"/>
    <lineage>
        <taxon>Eukaryota</taxon>
        <taxon>Viridiplantae</taxon>
        <taxon>Streptophyta</taxon>
        <taxon>Embryophyta</taxon>
        <taxon>Tracheophyta</taxon>
        <taxon>Spermatophyta</taxon>
        <taxon>Magnoliopsida</taxon>
        <taxon>Liliopsida</taxon>
        <taxon>Poales</taxon>
        <taxon>Poaceae</taxon>
        <taxon>PACMAD clade</taxon>
        <taxon>Panicoideae</taxon>
        <taxon>Andropogonodae</taxon>
        <taxon>Andropogoneae</taxon>
        <taxon>Saccharinae</taxon>
        <taxon>Miscanthus</taxon>
    </lineage>
</organism>
<feature type="region of interest" description="Disordered" evidence="6">
    <location>
        <begin position="253"/>
        <end position="272"/>
    </location>
</feature>
<sequence length="353" mass="35772">MAVQAQFVFSGLAGCLLPYGSGGLAEEQMQELMSPAAGNKPHRYKYNRAAGVASAAQSDLTSNGGAGVVPPSRKRGRDAEHEQYVPSSSSAAALLPIPGTHMHQAIAGHQLPPALGAATTADRLAESATTSTSGRPASGAGALVSELLRQHGAEIDALVRAECDRLRAGLEQAQKRQCLALARAAEAAAVPALREVEAELAAARRRAGDLEELLRQAATESQAWCGLARSNGAVAAGLRAAIDAVLLQGAGAGGTGTGTARPAAEEGFGDSGGTDDDAQSCCCAEAVDATAATASASSSWNGRWACKACGEGEVSVLLLPCRHVCLCKACEPRTDACPVCLGAKNASIHIAPN</sequence>
<dbReference type="GO" id="GO:0008270">
    <property type="term" value="F:zinc ion binding"/>
    <property type="evidence" value="ECO:0007669"/>
    <property type="project" value="UniProtKB-KW"/>
</dbReference>
<dbReference type="InterPro" id="IPR001841">
    <property type="entry name" value="Znf_RING"/>
</dbReference>
<keyword evidence="2 4" id="KW-0863">Zinc-finger</keyword>
<comment type="caution">
    <text evidence="8">The sequence shown here is derived from an EMBL/GenBank/DDBJ whole genome shotgun (WGS) entry which is preliminary data.</text>
</comment>
<dbReference type="PANTHER" id="PTHR42647:SF68">
    <property type="entry name" value="OS11G0542100 PROTEIN"/>
    <property type="match status" value="1"/>
</dbReference>
<dbReference type="EMBL" id="CAJGYO010000009">
    <property type="protein sequence ID" value="CAD6253687.1"/>
    <property type="molecule type" value="Genomic_DNA"/>
</dbReference>
<evidence type="ECO:0000259" key="7">
    <source>
        <dbReference type="PROSITE" id="PS50089"/>
    </source>
</evidence>
<feature type="region of interest" description="Disordered" evidence="6">
    <location>
        <begin position="120"/>
        <end position="139"/>
    </location>
</feature>
<dbReference type="CDD" id="cd16649">
    <property type="entry name" value="mRING-HC-C3HC5_CGRF1-like"/>
    <property type="match status" value="1"/>
</dbReference>
<dbReference type="GO" id="GO:0004842">
    <property type="term" value="F:ubiquitin-protein transferase activity"/>
    <property type="evidence" value="ECO:0007669"/>
    <property type="project" value="TreeGrafter"/>
</dbReference>
<accession>A0A811Q3Q2</accession>
<proteinExistence type="predicted"/>
<evidence type="ECO:0000256" key="1">
    <source>
        <dbReference type="ARBA" id="ARBA00022723"/>
    </source>
</evidence>